<dbReference type="Gene3D" id="3.40.50.1820">
    <property type="entry name" value="alpha/beta hydrolase"/>
    <property type="match status" value="1"/>
</dbReference>
<dbReference type="InterPro" id="IPR050955">
    <property type="entry name" value="Plant_Biomass_Hydrol_Est"/>
</dbReference>
<dbReference type="PANTHER" id="PTHR43037:SF1">
    <property type="entry name" value="BLL1128 PROTEIN"/>
    <property type="match status" value="1"/>
</dbReference>
<keyword evidence="2" id="KW-0378">Hydrolase</keyword>
<comment type="caution">
    <text evidence="3">The sequence shown here is derived from an EMBL/GenBank/DDBJ whole genome shotgun (WGS) entry which is preliminary data.</text>
</comment>
<gene>
    <name evidence="3" type="ORF">F3087_36910</name>
</gene>
<evidence type="ECO:0000256" key="1">
    <source>
        <dbReference type="ARBA" id="ARBA00022729"/>
    </source>
</evidence>
<reference evidence="3 4" key="1">
    <citation type="submission" date="2019-09" db="EMBL/GenBank/DDBJ databases">
        <authorList>
            <person name="Wang X."/>
        </authorList>
    </citation>
    <scope>NUCLEOTIDE SEQUENCE [LARGE SCALE GENOMIC DNA]</scope>
    <source>
        <strain evidence="3 4">CICC 11023</strain>
    </source>
</reference>
<dbReference type="Pfam" id="PF10503">
    <property type="entry name" value="Esterase_PHB"/>
    <property type="match status" value="1"/>
</dbReference>
<name>A0A5N0E6Q0_9NOCA</name>
<evidence type="ECO:0000313" key="4">
    <source>
        <dbReference type="Proteomes" id="UP000323876"/>
    </source>
</evidence>
<dbReference type="InterPro" id="IPR029058">
    <property type="entry name" value="AB_hydrolase_fold"/>
</dbReference>
<evidence type="ECO:0000313" key="3">
    <source>
        <dbReference type="EMBL" id="KAA8883845.1"/>
    </source>
</evidence>
<keyword evidence="4" id="KW-1185">Reference proteome</keyword>
<accession>A0A5N0E6Q0</accession>
<keyword evidence="1" id="KW-0732">Signal</keyword>
<dbReference type="AlphaFoldDB" id="A0A5N0E6Q0"/>
<dbReference type="SUPFAM" id="SSF53474">
    <property type="entry name" value="alpha/beta-Hydrolases"/>
    <property type="match status" value="1"/>
</dbReference>
<organism evidence="3 4">
    <name type="scientific">Nocardia colli</name>
    <dbReference type="NCBI Taxonomy" id="2545717"/>
    <lineage>
        <taxon>Bacteria</taxon>
        <taxon>Bacillati</taxon>
        <taxon>Actinomycetota</taxon>
        <taxon>Actinomycetes</taxon>
        <taxon>Mycobacteriales</taxon>
        <taxon>Nocardiaceae</taxon>
        <taxon>Nocardia</taxon>
    </lineage>
</organism>
<dbReference type="PANTHER" id="PTHR43037">
    <property type="entry name" value="UNNAMED PRODUCT-RELATED"/>
    <property type="match status" value="1"/>
</dbReference>
<dbReference type="InterPro" id="IPR010126">
    <property type="entry name" value="Esterase_phb"/>
</dbReference>
<dbReference type="GO" id="GO:0016787">
    <property type="term" value="F:hydrolase activity"/>
    <property type="evidence" value="ECO:0007669"/>
    <property type="project" value="UniProtKB-KW"/>
</dbReference>
<sequence length="377" mass="39852">MTIAAIAREGIRAINVSSVMLVMDIWDTESIRAPVRRLRRGTPMPLVARSLLARGLLGRAALATALLLVPAGPVAAEPAAAAAVAVSAADLTWHDYGSGGQARRYLLYTPPGLAPGSPVVVWLHGCWFSGSDPTDAERVQSALSTGFPDLAAAKGFAVAFPQQPKSANSDECWNWYDPTQQWGAKGEAATIAGITGQVVDSLQADPKKVYLAGHSAGGAMTAVVGSVYPNRFAALGISAGFPADTGLDALGMIAAAKMIDQGVRRMPVTVVTGEKDPVSVPLFQRLVVNEWRHANASARAGRLDLIPAVIDAIAPPAPDSVRTYPGGDGEYARTVSHYRVGDRITVDQWIFKGMGHEYPGKTMTPALWQFFSDNGPR</sequence>
<protein>
    <submittedName>
        <fullName evidence="3">Prolyl oligopeptidase family serine peptidase</fullName>
    </submittedName>
</protein>
<proteinExistence type="predicted"/>
<evidence type="ECO:0000256" key="2">
    <source>
        <dbReference type="ARBA" id="ARBA00022801"/>
    </source>
</evidence>
<dbReference type="GO" id="GO:0005576">
    <property type="term" value="C:extracellular region"/>
    <property type="evidence" value="ECO:0007669"/>
    <property type="project" value="InterPro"/>
</dbReference>
<dbReference type="OrthoDB" id="9767239at2"/>
<dbReference type="Proteomes" id="UP000323876">
    <property type="component" value="Unassembled WGS sequence"/>
</dbReference>
<dbReference type="EMBL" id="VXLC01000025">
    <property type="protein sequence ID" value="KAA8883845.1"/>
    <property type="molecule type" value="Genomic_DNA"/>
</dbReference>